<evidence type="ECO:0000313" key="2">
    <source>
        <dbReference type="EMBL" id="JAH53257.1"/>
    </source>
</evidence>
<evidence type="ECO:0000256" key="1">
    <source>
        <dbReference type="SAM" id="MobiDB-lite"/>
    </source>
</evidence>
<proteinExistence type="predicted"/>
<sequence length="33" mass="3617">MLGRVRFRPKYFSASSVRSESTGNPSTSVLTTP</sequence>
<protein>
    <submittedName>
        <fullName evidence="2">Uncharacterized protein</fullName>
    </submittedName>
</protein>
<accession>A0A0E9TIJ4</accession>
<reference evidence="2" key="1">
    <citation type="submission" date="2014-11" db="EMBL/GenBank/DDBJ databases">
        <authorList>
            <person name="Amaro Gonzalez C."/>
        </authorList>
    </citation>
    <scope>NUCLEOTIDE SEQUENCE</scope>
</reference>
<dbReference type="AlphaFoldDB" id="A0A0E9TIJ4"/>
<dbReference type="EMBL" id="GBXM01055320">
    <property type="protein sequence ID" value="JAH53257.1"/>
    <property type="molecule type" value="Transcribed_RNA"/>
</dbReference>
<name>A0A0E9TIJ4_ANGAN</name>
<organism evidence="2">
    <name type="scientific">Anguilla anguilla</name>
    <name type="common">European freshwater eel</name>
    <name type="synonym">Muraena anguilla</name>
    <dbReference type="NCBI Taxonomy" id="7936"/>
    <lineage>
        <taxon>Eukaryota</taxon>
        <taxon>Metazoa</taxon>
        <taxon>Chordata</taxon>
        <taxon>Craniata</taxon>
        <taxon>Vertebrata</taxon>
        <taxon>Euteleostomi</taxon>
        <taxon>Actinopterygii</taxon>
        <taxon>Neopterygii</taxon>
        <taxon>Teleostei</taxon>
        <taxon>Anguilliformes</taxon>
        <taxon>Anguillidae</taxon>
        <taxon>Anguilla</taxon>
    </lineage>
</organism>
<reference evidence="2" key="2">
    <citation type="journal article" date="2015" name="Fish Shellfish Immunol.">
        <title>Early steps in the European eel (Anguilla anguilla)-Vibrio vulnificus interaction in the gills: Role of the RtxA13 toxin.</title>
        <authorList>
            <person name="Callol A."/>
            <person name="Pajuelo D."/>
            <person name="Ebbesson L."/>
            <person name="Teles M."/>
            <person name="MacKenzie S."/>
            <person name="Amaro C."/>
        </authorList>
    </citation>
    <scope>NUCLEOTIDE SEQUENCE</scope>
</reference>
<feature type="region of interest" description="Disordered" evidence="1">
    <location>
        <begin position="13"/>
        <end position="33"/>
    </location>
</feature>